<dbReference type="EMBL" id="PVUE01000002">
    <property type="protein sequence ID" value="PRZ43318.1"/>
    <property type="molecule type" value="Genomic_DNA"/>
</dbReference>
<feature type="compositionally biased region" description="Low complexity" evidence="6">
    <location>
        <begin position="882"/>
        <end position="902"/>
    </location>
</feature>
<evidence type="ECO:0000256" key="2">
    <source>
        <dbReference type="ARBA" id="ARBA00022692"/>
    </source>
</evidence>
<comment type="subcellular location">
    <subcellularLocation>
        <location evidence="5">Cell membrane</location>
        <topology evidence="5">Multi-pass membrane protein</topology>
    </subcellularLocation>
</comment>
<keyword evidence="4 5" id="KW-0472">Membrane</keyword>
<evidence type="ECO:0000256" key="5">
    <source>
        <dbReference type="HAMAP-Rule" id="MF_01600"/>
    </source>
</evidence>
<dbReference type="Pfam" id="PF03699">
    <property type="entry name" value="UPF0182"/>
    <property type="match status" value="1"/>
</dbReference>
<feature type="compositionally biased region" description="Polar residues" evidence="6">
    <location>
        <begin position="599"/>
        <end position="617"/>
    </location>
</feature>
<feature type="compositionally biased region" description="Low complexity" evidence="6">
    <location>
        <begin position="969"/>
        <end position="992"/>
    </location>
</feature>
<dbReference type="PANTHER" id="PTHR39344">
    <property type="entry name" value="UPF0182 PROTEIN SLL1060"/>
    <property type="match status" value="1"/>
</dbReference>
<feature type="transmembrane region" description="Helical" evidence="5">
    <location>
        <begin position="168"/>
        <end position="194"/>
    </location>
</feature>
<keyword evidence="2 5" id="KW-0812">Transmembrane</keyword>
<evidence type="ECO:0000256" key="4">
    <source>
        <dbReference type="ARBA" id="ARBA00023136"/>
    </source>
</evidence>
<dbReference type="Proteomes" id="UP000237752">
    <property type="component" value="Unassembled WGS sequence"/>
</dbReference>
<proteinExistence type="inferred from homology"/>
<evidence type="ECO:0000313" key="8">
    <source>
        <dbReference type="Proteomes" id="UP000237752"/>
    </source>
</evidence>
<protein>
    <recommendedName>
        <fullName evidence="5">UPF0182 protein CLV47_1022</fullName>
    </recommendedName>
</protein>
<keyword evidence="1 5" id="KW-1003">Cell membrane</keyword>
<evidence type="ECO:0000256" key="3">
    <source>
        <dbReference type="ARBA" id="ARBA00022989"/>
    </source>
</evidence>
<dbReference type="GO" id="GO:0005886">
    <property type="term" value="C:plasma membrane"/>
    <property type="evidence" value="ECO:0007669"/>
    <property type="project" value="UniProtKB-SubCell"/>
</dbReference>
<comment type="caution">
    <text evidence="7">The sequence shown here is derived from an EMBL/GenBank/DDBJ whole genome shotgun (WGS) entry which is preliminary data.</text>
</comment>
<dbReference type="NCBIfam" id="NF000825">
    <property type="entry name" value="PRK00068.1"/>
    <property type="match status" value="1"/>
</dbReference>
<reference evidence="7 8" key="1">
    <citation type="submission" date="2018-03" db="EMBL/GenBank/DDBJ databases">
        <title>Genomic Encyclopedia of Archaeal and Bacterial Type Strains, Phase II (KMG-II): from individual species to whole genera.</title>
        <authorList>
            <person name="Goeker M."/>
        </authorList>
    </citation>
    <scope>NUCLEOTIDE SEQUENCE [LARGE SCALE GENOMIC DNA]</scope>
    <source>
        <strain evidence="7 8">DSM 100065</strain>
    </source>
</reference>
<dbReference type="InterPro" id="IPR005372">
    <property type="entry name" value="UPF0182"/>
</dbReference>
<evidence type="ECO:0000256" key="6">
    <source>
        <dbReference type="SAM" id="MobiDB-lite"/>
    </source>
</evidence>
<feature type="transmembrane region" description="Helical" evidence="5">
    <location>
        <begin position="261"/>
        <end position="279"/>
    </location>
</feature>
<feature type="region of interest" description="Disordered" evidence="6">
    <location>
        <begin position="876"/>
        <end position="908"/>
    </location>
</feature>
<evidence type="ECO:0000256" key="1">
    <source>
        <dbReference type="ARBA" id="ARBA00022475"/>
    </source>
</evidence>
<name>A0A2T1A4R1_9ACTN</name>
<dbReference type="AlphaFoldDB" id="A0A2T1A4R1"/>
<keyword evidence="3 5" id="KW-1133">Transmembrane helix</keyword>
<feature type="region of interest" description="Disordered" evidence="6">
    <location>
        <begin position="599"/>
        <end position="620"/>
    </location>
</feature>
<accession>A0A2T1A4R1</accession>
<dbReference type="Gene3D" id="1.20.1070.10">
    <property type="entry name" value="Rhodopsin 7-helix transmembrane proteins"/>
    <property type="match status" value="1"/>
</dbReference>
<organism evidence="7 8">
    <name type="scientific">Antricoccus suffuscus</name>
    <dbReference type="NCBI Taxonomy" id="1629062"/>
    <lineage>
        <taxon>Bacteria</taxon>
        <taxon>Bacillati</taxon>
        <taxon>Actinomycetota</taxon>
        <taxon>Actinomycetes</taxon>
        <taxon>Geodermatophilales</taxon>
        <taxon>Antricoccaceae</taxon>
        <taxon>Antricoccus</taxon>
    </lineage>
</organism>
<feature type="transmembrane region" description="Helical" evidence="5">
    <location>
        <begin position="214"/>
        <end position="231"/>
    </location>
</feature>
<dbReference type="OrthoDB" id="9763654at2"/>
<feature type="transmembrane region" description="Helical" evidence="5">
    <location>
        <begin position="115"/>
        <end position="136"/>
    </location>
</feature>
<feature type="region of interest" description="Disordered" evidence="6">
    <location>
        <begin position="494"/>
        <end position="513"/>
    </location>
</feature>
<comment type="similarity">
    <text evidence="5">Belongs to the UPF0182 family.</text>
</comment>
<keyword evidence="8" id="KW-1185">Reference proteome</keyword>
<gene>
    <name evidence="7" type="ORF">CLV47_1022</name>
</gene>
<evidence type="ECO:0000313" key="7">
    <source>
        <dbReference type="EMBL" id="PRZ43318.1"/>
    </source>
</evidence>
<feature type="region of interest" description="Disordered" evidence="6">
    <location>
        <begin position="962"/>
        <end position="992"/>
    </location>
</feature>
<feature type="transmembrane region" description="Helical" evidence="5">
    <location>
        <begin position="286"/>
        <end position="306"/>
    </location>
</feature>
<dbReference type="GO" id="GO:0005576">
    <property type="term" value="C:extracellular region"/>
    <property type="evidence" value="ECO:0007669"/>
    <property type="project" value="TreeGrafter"/>
</dbReference>
<feature type="transmembrane region" description="Helical" evidence="5">
    <location>
        <begin position="67"/>
        <end position="86"/>
    </location>
</feature>
<dbReference type="HAMAP" id="MF_01600">
    <property type="entry name" value="UPF0182"/>
    <property type="match status" value="1"/>
</dbReference>
<sequence length="992" mass="106858">MAVRPPAKLPPGLSKRAKIIISVVVALAVIVGVLGIFSSILVDYWWYQETHYSEVFWTTWRTRALMFTIFGFIAAVIVVGNAVLAYRLRPAFRPMTAEQQNLERYRVALEPRRRLMVVVAAIVVLLFAGYAAQGMWQVYLQWRNGTNFGVKDPQFGLDISFFTFDLPFYRFVLTFLFVLVGLAAAAAAAVHYLYGGLRINMPGQRLTNAARVHLTVLLGIFVLLKAGGYWLDRYDLDFSDRGPVTGASNADVNAMLPAKSILAIVAIICAIAFFANIIFKNFALPAMSLALLILASLVIGTAYPAIYDRFVVQPSANQKEAEFIARNIAATKAAYGIGDNNVTIDKYAAVSTAPAAEIRNDTQTIPNARLLDPNVISDVVQQTQQVRNVYSFPNRLAIDRYTIDGKEQDYIVAVRELDPNNLSESQSNWINLHTVYTHGYGFIAAPANEVDAAGLPVFVNTGFTDGLIKVTQPRIYYGELNNDYAIVGKSKDSADKEFDRPSNASGDGEVKNTYSGKGGVPIDSLFRKTVFAIKYAERNFILNSGIGANSKILYNRDPRQRVEKAAPFITADGDPYPAVIDGRIKWIVDGYTTSPGYPYSQQESLGSAASDSQTGTGTAALPDETVNYIRNSVKATVDAYDGTVTLYQFDTKDPVLKTWMKTYPGIIKPKSDISKELAAHLRYPEDLFKVQRSLLAKYHVTDPQAFYSAQDFWKVPADPTTTVEGDQPPYYLLSQGPGEETATFKLTSALSALKKENLTAYVSASSDPKTYGKITVLQMPQDSNIYGPSQVQSQFKGDPIISKDIALLDQGGSKVIFGNLLTLPLAGGLLYVEPLYVQGNASSAYPTLQKVLLNFGTKIAYANTLAEGLNQLFGDGAADESAAPPGNAAGTPTAPGADQGTTSSSDPLTAAKQQLANANSELQAAVKAFDTAAKAGDYAAMGVAQQQLVDAAAKVNDASNKVDGLAGITGSSGASGSGSATPSSPASSSGGG</sequence>
<dbReference type="PANTHER" id="PTHR39344:SF1">
    <property type="entry name" value="UPF0182 PROTEIN SLL1060"/>
    <property type="match status" value="1"/>
</dbReference>
<feature type="transmembrane region" description="Helical" evidence="5">
    <location>
        <begin position="20"/>
        <end position="47"/>
    </location>
</feature>